<dbReference type="AlphaFoldDB" id="A0A8J6AVE4"/>
<accession>A0A8J6AVE4</accession>
<dbReference type="InterPro" id="IPR001356">
    <property type="entry name" value="HD"/>
</dbReference>
<proteinExistence type="predicted"/>
<dbReference type="CDD" id="cd00086">
    <property type="entry name" value="homeodomain"/>
    <property type="match status" value="1"/>
</dbReference>
<comment type="caution">
    <text evidence="5">The sequence shown here is derived from an EMBL/GenBank/DDBJ whole genome shotgun (WGS) entry which is preliminary data.</text>
</comment>
<organism evidence="5 6">
    <name type="scientific">Carpediemonas membranifera</name>
    <dbReference type="NCBI Taxonomy" id="201153"/>
    <lineage>
        <taxon>Eukaryota</taxon>
        <taxon>Metamonada</taxon>
        <taxon>Carpediemonas-like organisms</taxon>
        <taxon>Carpediemonas</taxon>
    </lineage>
</organism>
<keyword evidence="6" id="KW-1185">Reference proteome</keyword>
<sequence length="126" mass="15012">MPRYPDKQSRVIAEWFQAHLFSPYPSEDDYQALSHETGIPRDKLYNAIAQKRKRLRHSSREVFRKNVIGSATDPCTLRRPARGTLEEWSAFLVCAQQYLWRESDKPSVEFDVRYVEQMARLMFREE</sequence>
<dbReference type="OrthoDB" id="10056939at2759"/>
<keyword evidence="3" id="KW-0539">Nucleus</keyword>
<protein>
    <submittedName>
        <fullName evidence="5">Homeobox KN domain</fullName>
    </submittedName>
</protein>
<evidence type="ECO:0000313" key="6">
    <source>
        <dbReference type="Proteomes" id="UP000717585"/>
    </source>
</evidence>
<reference evidence="5" key="1">
    <citation type="submission" date="2021-05" db="EMBL/GenBank/DDBJ databases">
        <title>A free-living protist that lacks canonical eukaryotic 1 DNA replication and segregation systems.</title>
        <authorList>
            <person name="Salas-Leiva D.E."/>
            <person name="Tromer E.C."/>
            <person name="Curtis B.A."/>
            <person name="Jerlstrom-Hultqvist J."/>
            <person name="Kolisko M."/>
            <person name="Yi Z."/>
            <person name="Salas-Leiva J.S."/>
            <person name="Gallot-Lavallee L."/>
            <person name="Kops G.J.P.L."/>
            <person name="Archibald J.M."/>
            <person name="Simpson A.G.B."/>
            <person name="Roger A.J."/>
        </authorList>
    </citation>
    <scope>NUCLEOTIDE SEQUENCE</scope>
    <source>
        <strain evidence="5">BICM</strain>
    </source>
</reference>
<dbReference type="GO" id="GO:0006355">
    <property type="term" value="P:regulation of DNA-templated transcription"/>
    <property type="evidence" value="ECO:0007669"/>
    <property type="project" value="InterPro"/>
</dbReference>
<evidence type="ECO:0000256" key="2">
    <source>
        <dbReference type="ARBA" id="ARBA00023155"/>
    </source>
</evidence>
<dbReference type="GO" id="GO:0003677">
    <property type="term" value="F:DNA binding"/>
    <property type="evidence" value="ECO:0007669"/>
    <property type="project" value="UniProtKB-KW"/>
</dbReference>
<keyword evidence="1 5" id="KW-0238">DNA-binding</keyword>
<dbReference type="InterPro" id="IPR008422">
    <property type="entry name" value="KN_HD"/>
</dbReference>
<dbReference type="InterPro" id="IPR009057">
    <property type="entry name" value="Homeodomain-like_sf"/>
</dbReference>
<name>A0A8J6AVE4_9EUKA</name>
<dbReference type="EMBL" id="JAHDYR010000008">
    <property type="protein sequence ID" value="KAG9395761.1"/>
    <property type="molecule type" value="Genomic_DNA"/>
</dbReference>
<evidence type="ECO:0000259" key="4">
    <source>
        <dbReference type="Pfam" id="PF05920"/>
    </source>
</evidence>
<dbReference type="Gene3D" id="1.10.10.60">
    <property type="entry name" value="Homeodomain-like"/>
    <property type="match status" value="1"/>
</dbReference>
<dbReference type="Proteomes" id="UP000717585">
    <property type="component" value="Unassembled WGS sequence"/>
</dbReference>
<evidence type="ECO:0000313" key="5">
    <source>
        <dbReference type="EMBL" id="KAG9395761.1"/>
    </source>
</evidence>
<evidence type="ECO:0000256" key="1">
    <source>
        <dbReference type="ARBA" id="ARBA00023125"/>
    </source>
</evidence>
<keyword evidence="2 5" id="KW-0371">Homeobox</keyword>
<evidence type="ECO:0000256" key="3">
    <source>
        <dbReference type="ARBA" id="ARBA00023242"/>
    </source>
</evidence>
<dbReference type="Pfam" id="PF05920">
    <property type="entry name" value="Homeobox_KN"/>
    <property type="match status" value="1"/>
</dbReference>
<dbReference type="SUPFAM" id="SSF46689">
    <property type="entry name" value="Homeodomain-like"/>
    <property type="match status" value="1"/>
</dbReference>
<gene>
    <name evidence="5" type="ORF">J8273_2673</name>
</gene>
<feature type="domain" description="KN homeodomain" evidence="4">
    <location>
        <begin position="15"/>
        <end position="54"/>
    </location>
</feature>